<dbReference type="Proteomes" id="UP000178377">
    <property type="component" value="Unassembled WGS sequence"/>
</dbReference>
<keyword evidence="1" id="KW-1133">Transmembrane helix</keyword>
<keyword evidence="1" id="KW-0812">Transmembrane</keyword>
<feature type="transmembrane region" description="Helical" evidence="1">
    <location>
        <begin position="166"/>
        <end position="184"/>
    </location>
</feature>
<feature type="transmembrane region" description="Helical" evidence="1">
    <location>
        <begin position="81"/>
        <end position="101"/>
    </location>
</feature>
<feature type="transmembrane region" description="Helical" evidence="1">
    <location>
        <begin position="221"/>
        <end position="242"/>
    </location>
</feature>
<evidence type="ECO:0000256" key="1">
    <source>
        <dbReference type="SAM" id="Phobius"/>
    </source>
</evidence>
<organism evidence="2 3">
    <name type="scientific">Candidatus Doudnabacteria bacterium RIFCSPHIGHO2_01_FULL_50_11</name>
    <dbReference type="NCBI Taxonomy" id="1817828"/>
    <lineage>
        <taxon>Bacteria</taxon>
        <taxon>Candidatus Doudnaibacteriota</taxon>
    </lineage>
</organism>
<feature type="transmembrane region" description="Helical" evidence="1">
    <location>
        <begin position="57"/>
        <end position="75"/>
    </location>
</feature>
<sequence>MISRFTALLAGLAYIVLYIAYPDSDTVMLQWLGAFVVVLTLTNLFAARPLMRTAADYGILLLPLLWVAGSSALLFSVATPYLRLLLAVAAALLLVQIQLKLAPGQTSVFQENVSFLAAIGLFYGLWISNFLFTPPWWIVMLAMFLILLPLFWIEFYSTPSRLREKFLFSLFLSYLGACVAWAMLYWPVHYLTFTVFFTGVYYLVSVLCRFYLAGALTRNKIVFHALFVFLIELVALTTAAWLPKG</sequence>
<feature type="transmembrane region" description="Helical" evidence="1">
    <location>
        <begin position="5"/>
        <end position="21"/>
    </location>
</feature>
<dbReference type="EMBL" id="MFEO01000012">
    <property type="protein sequence ID" value="OGE90455.1"/>
    <property type="molecule type" value="Genomic_DNA"/>
</dbReference>
<evidence type="ECO:0000313" key="2">
    <source>
        <dbReference type="EMBL" id="OGE90455.1"/>
    </source>
</evidence>
<comment type="caution">
    <text evidence="2">The sequence shown here is derived from an EMBL/GenBank/DDBJ whole genome shotgun (WGS) entry which is preliminary data.</text>
</comment>
<name>A0A1F5PKH8_9BACT</name>
<proteinExistence type="predicted"/>
<dbReference type="STRING" id="1817828.A2722_03015"/>
<dbReference type="AlphaFoldDB" id="A0A1F5PKH8"/>
<feature type="transmembrane region" description="Helical" evidence="1">
    <location>
        <begin position="113"/>
        <end position="130"/>
    </location>
</feature>
<feature type="transmembrane region" description="Helical" evidence="1">
    <location>
        <begin position="136"/>
        <end position="154"/>
    </location>
</feature>
<feature type="transmembrane region" description="Helical" evidence="1">
    <location>
        <begin position="190"/>
        <end position="212"/>
    </location>
</feature>
<evidence type="ECO:0000313" key="3">
    <source>
        <dbReference type="Proteomes" id="UP000178377"/>
    </source>
</evidence>
<keyword evidence="1" id="KW-0472">Membrane</keyword>
<gene>
    <name evidence="2" type="ORF">A2722_03015</name>
</gene>
<reference evidence="2 3" key="1">
    <citation type="journal article" date="2016" name="Nat. Commun.">
        <title>Thousands of microbial genomes shed light on interconnected biogeochemical processes in an aquifer system.</title>
        <authorList>
            <person name="Anantharaman K."/>
            <person name="Brown C.T."/>
            <person name="Hug L.A."/>
            <person name="Sharon I."/>
            <person name="Castelle C.J."/>
            <person name="Probst A.J."/>
            <person name="Thomas B.C."/>
            <person name="Singh A."/>
            <person name="Wilkins M.J."/>
            <person name="Karaoz U."/>
            <person name="Brodie E.L."/>
            <person name="Williams K.H."/>
            <person name="Hubbard S.S."/>
            <person name="Banfield J.F."/>
        </authorList>
    </citation>
    <scope>NUCLEOTIDE SEQUENCE [LARGE SCALE GENOMIC DNA]</scope>
</reference>
<accession>A0A1F5PKH8</accession>
<protein>
    <submittedName>
        <fullName evidence="2">Uncharacterized protein</fullName>
    </submittedName>
</protein>
<feature type="transmembrane region" description="Helical" evidence="1">
    <location>
        <begin position="27"/>
        <end position="45"/>
    </location>
</feature>